<gene>
    <name evidence="1" type="ORF">RR48_07597</name>
</gene>
<dbReference type="InParanoid" id="A0A194QUF1"/>
<proteinExistence type="predicted"/>
<keyword evidence="2" id="KW-1185">Reference proteome</keyword>
<accession>A0A194QUF1</accession>
<organism evidence="1 2">
    <name type="scientific">Papilio machaon</name>
    <name type="common">Old World swallowtail butterfly</name>
    <dbReference type="NCBI Taxonomy" id="76193"/>
    <lineage>
        <taxon>Eukaryota</taxon>
        <taxon>Metazoa</taxon>
        <taxon>Ecdysozoa</taxon>
        <taxon>Arthropoda</taxon>
        <taxon>Hexapoda</taxon>
        <taxon>Insecta</taxon>
        <taxon>Pterygota</taxon>
        <taxon>Neoptera</taxon>
        <taxon>Endopterygota</taxon>
        <taxon>Lepidoptera</taxon>
        <taxon>Glossata</taxon>
        <taxon>Ditrysia</taxon>
        <taxon>Papilionoidea</taxon>
        <taxon>Papilionidae</taxon>
        <taxon>Papilioninae</taxon>
        <taxon>Papilio</taxon>
    </lineage>
</organism>
<protein>
    <submittedName>
        <fullName evidence="1">Uncharacterized protein</fullName>
    </submittedName>
</protein>
<evidence type="ECO:0000313" key="2">
    <source>
        <dbReference type="Proteomes" id="UP000053240"/>
    </source>
</evidence>
<name>A0A194QUF1_PAPMA</name>
<dbReference type="AlphaFoldDB" id="A0A194QUF1"/>
<dbReference type="Proteomes" id="UP000053240">
    <property type="component" value="Unassembled WGS sequence"/>
</dbReference>
<reference evidence="1 2" key="1">
    <citation type="journal article" date="2015" name="Nat. Commun.">
        <title>Outbred genome sequencing and CRISPR/Cas9 gene editing in butterflies.</title>
        <authorList>
            <person name="Li X."/>
            <person name="Fan D."/>
            <person name="Zhang W."/>
            <person name="Liu G."/>
            <person name="Zhang L."/>
            <person name="Zhao L."/>
            <person name="Fang X."/>
            <person name="Chen L."/>
            <person name="Dong Y."/>
            <person name="Chen Y."/>
            <person name="Ding Y."/>
            <person name="Zhao R."/>
            <person name="Feng M."/>
            <person name="Zhu Y."/>
            <person name="Feng Y."/>
            <person name="Jiang X."/>
            <person name="Zhu D."/>
            <person name="Xiang H."/>
            <person name="Feng X."/>
            <person name="Li S."/>
            <person name="Wang J."/>
            <person name="Zhang G."/>
            <person name="Kronforst M.R."/>
            <person name="Wang W."/>
        </authorList>
    </citation>
    <scope>NUCLEOTIDE SEQUENCE [LARGE SCALE GENOMIC DNA]</scope>
    <source>
        <strain evidence="1">Ya'a_city_454_Pm</strain>
        <tissue evidence="1">Whole body</tissue>
    </source>
</reference>
<evidence type="ECO:0000313" key="1">
    <source>
        <dbReference type="EMBL" id="KPJ07181.1"/>
    </source>
</evidence>
<sequence>MGLCQRLASYIMDWEAWSWCSAQARRAEGARGMRARQSAVGAQRLKLVRAAPLTARAWLGAWRLRKHAWWYSL</sequence>
<dbReference type="EMBL" id="KQ461190">
    <property type="protein sequence ID" value="KPJ07181.1"/>
    <property type="molecule type" value="Genomic_DNA"/>
</dbReference>